<evidence type="ECO:0000259" key="3">
    <source>
        <dbReference type="Pfam" id="PF23726"/>
    </source>
</evidence>
<evidence type="ECO:0000256" key="1">
    <source>
        <dbReference type="SAM" id="MobiDB-lite"/>
    </source>
</evidence>
<dbReference type="InterPro" id="IPR018846">
    <property type="entry name" value="Beta-prop_RSE1/DDB1/CPSF1_1st"/>
</dbReference>
<evidence type="ECO:0000313" key="5">
    <source>
        <dbReference type="Proteomes" id="UP000283895"/>
    </source>
</evidence>
<dbReference type="InterPro" id="IPR015943">
    <property type="entry name" value="WD40/YVTN_repeat-like_dom_sf"/>
</dbReference>
<name>A0A423WR17_9PEZI</name>
<reference evidence="4 5" key="1">
    <citation type="submission" date="2015-09" db="EMBL/GenBank/DDBJ databases">
        <title>Host preference determinants of Valsa canker pathogens revealed by comparative genomics.</title>
        <authorList>
            <person name="Yin Z."/>
            <person name="Huang L."/>
        </authorList>
    </citation>
    <scope>NUCLEOTIDE SEQUENCE [LARGE SCALE GENOMIC DNA]</scope>
    <source>
        <strain evidence="4 5">03-1</strain>
    </source>
</reference>
<proteinExistence type="predicted"/>
<evidence type="ECO:0000259" key="2">
    <source>
        <dbReference type="Pfam" id="PF10433"/>
    </source>
</evidence>
<feature type="region of interest" description="Disordered" evidence="1">
    <location>
        <begin position="464"/>
        <end position="491"/>
    </location>
</feature>
<dbReference type="InterPro" id="IPR050358">
    <property type="entry name" value="RSE1/DDB1/CFT1"/>
</dbReference>
<comment type="caution">
    <text evidence="4">The sequence shown here is derived from an EMBL/GenBank/DDBJ whole genome shotgun (WGS) entry which is preliminary data.</text>
</comment>
<gene>
    <name evidence="4" type="ORF">VMCG_05272</name>
</gene>
<dbReference type="InterPro" id="IPR058543">
    <property type="entry name" value="Beta-prop_RSE1/DDB1/CPSF1_2nd"/>
</dbReference>
<dbReference type="Pfam" id="PF10433">
    <property type="entry name" value="Beta-prop_RSE1_1st"/>
    <property type="match status" value="1"/>
</dbReference>
<dbReference type="EMBL" id="LKEA01000012">
    <property type="protein sequence ID" value="ROW05665.1"/>
    <property type="molecule type" value="Genomic_DNA"/>
</dbReference>
<dbReference type="Pfam" id="PF23726">
    <property type="entry name" value="Beta-prop_RSE1_2nd"/>
    <property type="match status" value="1"/>
</dbReference>
<dbReference type="Gene3D" id="2.130.10.10">
    <property type="entry name" value="YVTN repeat-like/Quinoprotein amine dehydrogenase"/>
    <property type="match status" value="2"/>
</dbReference>
<feature type="domain" description="RSE1/DDB1/CPSF1 first beta-propeller" evidence="2">
    <location>
        <begin position="60"/>
        <end position="437"/>
    </location>
</feature>
<dbReference type="PANTHER" id="PTHR10644">
    <property type="entry name" value="DNA REPAIR/RNA PROCESSING CPSF FAMILY"/>
    <property type="match status" value="1"/>
</dbReference>
<dbReference type="STRING" id="356882.A0A423WR17"/>
<organism evidence="4 5">
    <name type="scientific">Cytospora schulzeri</name>
    <dbReference type="NCBI Taxonomy" id="448051"/>
    <lineage>
        <taxon>Eukaryota</taxon>
        <taxon>Fungi</taxon>
        <taxon>Dikarya</taxon>
        <taxon>Ascomycota</taxon>
        <taxon>Pezizomycotina</taxon>
        <taxon>Sordariomycetes</taxon>
        <taxon>Sordariomycetidae</taxon>
        <taxon>Diaporthales</taxon>
        <taxon>Cytosporaceae</taxon>
        <taxon>Cytospora</taxon>
    </lineage>
</organism>
<feature type="domain" description="RSE1/DDB1/CPSF1 second beta-propeller" evidence="3">
    <location>
        <begin position="543"/>
        <end position="764"/>
    </location>
</feature>
<sequence length="1329" mass="147757">MAAQFQSHVLENGQWVTRMTNVDDLLSKPTMKPTKQTRVPPPQCGIMTRTVVESPVAHWIIPVRLRSPQHNDIAFVGLHSIVKKKDFGSRIRNAKALGTFSRDDIDANRFQASKFHSKPEDDDFDVDMSDVSAPASSMNLPRLPPQLLLIILETGDCVFLFLRPDKNGAFEFVVLQHDLNSSRLVRPGFHLAVDPSSRYMAQACSRNVFVVHELESMSNLNNSFVRGQPLKPIISSRPRTVNGVIHTMEFLYPRPQDPQHIILLLIVVNRGVPRLITYDWELGDDLREVLSAEKVGHRLPQQHEMPLLIIPLTIRTAFFAVSEGEIAFCKDVLHGAPSFEPCEIDDYEPTQHHDGTEPPLWTAWSRPPRLSMYQQTNDHIYLAREDGLVMFLECDSDNILGAAFYVGTFGNVSTAFASLAHHNDDILIFGGDSGLGGTPPREKVTRLSQIPNWSPTVDFVTTNESNRWDNHDGATGKTRQRREADPVSTGFSQPDKIFAAAGRGKNSSIVEYRHGLQANIGVEFDFGTVVKKCFMLPANVLDPDYGHHMLLSVPGRSALLHIPSDFLDTFDVDQHQTPYDLSSPTLVATRLSEETIVQVTESGVVFVGSSTSTQTSFATLGIGHAVVTDATLEGDLLAVTSHTDNESDVHIIKLDVQSLRAEYLFKEQLNGEVACLSLCHIGGKMHVVAGLWWNNTVYLDFWCIPDRKHIKMVTIRSHYLQKQVADNIEPFTSIVSVVETTGNTVLVAGSRDGVVMTLSLGDQCEERSVHFEKMGSVPAYVYAARDGSVFVCCDSSLVLFGCFQEDKQAFGQKRSVWTVDANDSSKRSPNITSVVALRESLSGNVANMPLLLLATDHVLLAELQPQEGPVQRHIPVGMTPQKLLYSHVLKCLVVAVKTPDDRPSLMFIDPDTGSDLSFPVKDHNREPLKYISGLGQQGDRILGLEEWHVSSDTGNFYYILISTRGAPGSGGRVLVVSTKQDKPQQGESRGRILNWTRHKIKGPKEPAYAVAGNFDSVQAVLGSTLVHYRLDREERKLKDVSTFDLGSPAWKLAFTGPTLNTLALTKLDSLKALKEDEEGGKFTVSHVDPVTRPAMDMIEVAGAWSSSPTTTVASEPGSSIVILADQNSGLTGLWVPWDCPDKDCEVLFEADIPSTVRRLRLGRTLPAWSRGARRGKRFGLLPASVNDAEILGMGIDGSLQSFTLLDLRLWYFLRFVQNIAETSAELYPFTYLSFETPEEEEAYDPRPVVDNSLQMQVDGDLMQRVLDKRALEGLVWARREWAGYFAEYLDGVDGGRWTGGFEAEEEEERVMAYCRLAYEILEYLLMPVI</sequence>
<dbReference type="SUPFAM" id="SSF50998">
    <property type="entry name" value="Quinoprotein alcohol dehydrogenase-like"/>
    <property type="match status" value="1"/>
</dbReference>
<keyword evidence="5" id="KW-1185">Reference proteome</keyword>
<dbReference type="OrthoDB" id="20774at2759"/>
<protein>
    <submittedName>
        <fullName evidence="4">Uncharacterized protein</fullName>
    </submittedName>
</protein>
<dbReference type="Proteomes" id="UP000283895">
    <property type="component" value="Unassembled WGS sequence"/>
</dbReference>
<evidence type="ECO:0000313" key="4">
    <source>
        <dbReference type="EMBL" id="ROW05665.1"/>
    </source>
</evidence>
<dbReference type="InterPro" id="IPR011047">
    <property type="entry name" value="Quinoprotein_ADH-like_sf"/>
</dbReference>
<accession>A0A423WR17</accession>